<feature type="domain" description="Zinc finger CGNR" evidence="1">
    <location>
        <begin position="135"/>
        <end position="177"/>
    </location>
</feature>
<gene>
    <name evidence="2" type="ORF">EPA93_31030</name>
</gene>
<dbReference type="Pfam" id="PF11706">
    <property type="entry name" value="zf-CGNR"/>
    <property type="match status" value="1"/>
</dbReference>
<dbReference type="SUPFAM" id="SSF160904">
    <property type="entry name" value="Jann2411-like"/>
    <property type="match status" value="1"/>
</dbReference>
<dbReference type="KEGG" id="kbs:EPA93_31030"/>
<organism evidence="2 3">
    <name type="scientific">Ktedonosporobacter rubrisoli</name>
    <dbReference type="NCBI Taxonomy" id="2509675"/>
    <lineage>
        <taxon>Bacteria</taxon>
        <taxon>Bacillati</taxon>
        <taxon>Chloroflexota</taxon>
        <taxon>Ktedonobacteria</taxon>
        <taxon>Ktedonobacterales</taxon>
        <taxon>Ktedonosporobacteraceae</taxon>
        <taxon>Ktedonosporobacter</taxon>
    </lineage>
</organism>
<dbReference type="AlphaFoldDB" id="A0A4P6JX27"/>
<dbReference type="EMBL" id="CP035758">
    <property type="protein sequence ID" value="QBD80174.1"/>
    <property type="molecule type" value="Genomic_DNA"/>
</dbReference>
<sequence length="186" mass="21813">MESACLDFINSEFRDLRGRWIRDYLLEPTWLERFLTQWNLQVSEAASPEIITDLLALRKFLRGLIERLSTGPLTPEDMTALNSIMHKAPVKRSLNYWHGSYQLELAPQLRDWRWVQAEIAASFVELLTQHDPRNIKICENSDCLAVFYDESRSHTRRFCTSDKCANLLKVRRFRARHQRSASVSIS</sequence>
<reference evidence="2 3" key="1">
    <citation type="submission" date="2019-01" db="EMBL/GenBank/DDBJ databases">
        <title>Ktedonosporobacter rubrisoli SCAWS-G2.</title>
        <authorList>
            <person name="Huang Y."/>
            <person name="Yan B."/>
        </authorList>
    </citation>
    <scope>NUCLEOTIDE SEQUENCE [LARGE SCALE GENOMIC DNA]</scope>
    <source>
        <strain evidence="2 3">SCAWS-G2</strain>
    </source>
</reference>
<keyword evidence="3" id="KW-1185">Reference proteome</keyword>
<dbReference type="InterPro" id="IPR010852">
    <property type="entry name" value="ABATE"/>
</dbReference>
<dbReference type="Gene3D" id="1.10.3300.10">
    <property type="entry name" value="Jann2411-like domain"/>
    <property type="match status" value="1"/>
</dbReference>
<dbReference type="InterPro" id="IPR023286">
    <property type="entry name" value="ABATE_dom_sf"/>
</dbReference>
<protein>
    <submittedName>
        <fullName evidence="2">Zf-CGNR multi-domain protein</fullName>
    </submittedName>
</protein>
<dbReference type="PANTHER" id="PTHR35525">
    <property type="entry name" value="BLL6575 PROTEIN"/>
    <property type="match status" value="1"/>
</dbReference>
<evidence type="ECO:0000259" key="1">
    <source>
        <dbReference type="Pfam" id="PF11706"/>
    </source>
</evidence>
<name>A0A4P6JX27_KTERU</name>
<evidence type="ECO:0000313" key="3">
    <source>
        <dbReference type="Proteomes" id="UP000290365"/>
    </source>
</evidence>
<dbReference type="Proteomes" id="UP000290365">
    <property type="component" value="Chromosome"/>
</dbReference>
<dbReference type="InterPro" id="IPR021005">
    <property type="entry name" value="Znf_CGNR"/>
</dbReference>
<dbReference type="Pfam" id="PF07336">
    <property type="entry name" value="ABATE"/>
    <property type="match status" value="1"/>
</dbReference>
<accession>A0A4P6JX27</accession>
<dbReference type="OrthoDB" id="163345at2"/>
<proteinExistence type="predicted"/>
<dbReference type="PANTHER" id="PTHR35525:SF3">
    <property type="entry name" value="BLL6575 PROTEIN"/>
    <property type="match status" value="1"/>
</dbReference>
<dbReference type="RefSeq" id="WP_129891240.1">
    <property type="nucleotide sequence ID" value="NZ_CP035758.1"/>
</dbReference>
<evidence type="ECO:0000313" key="2">
    <source>
        <dbReference type="EMBL" id="QBD80174.1"/>
    </source>
</evidence>